<evidence type="ECO:0000256" key="1">
    <source>
        <dbReference type="SAM" id="MobiDB-lite"/>
    </source>
</evidence>
<evidence type="ECO:0000313" key="3">
    <source>
        <dbReference type="Proteomes" id="UP000637628"/>
    </source>
</evidence>
<reference evidence="2 3" key="1">
    <citation type="submission" date="2021-01" db="EMBL/GenBank/DDBJ databases">
        <title>Whole genome shotgun sequence of Actinoplanes durhamensis NBRC 14914.</title>
        <authorList>
            <person name="Komaki H."/>
            <person name="Tamura T."/>
        </authorList>
    </citation>
    <scope>NUCLEOTIDE SEQUENCE [LARGE SCALE GENOMIC DNA]</scope>
    <source>
        <strain evidence="2 3">NBRC 14914</strain>
    </source>
</reference>
<proteinExistence type="predicted"/>
<organism evidence="2 3">
    <name type="scientific">Paractinoplanes durhamensis</name>
    <dbReference type="NCBI Taxonomy" id="113563"/>
    <lineage>
        <taxon>Bacteria</taxon>
        <taxon>Bacillati</taxon>
        <taxon>Actinomycetota</taxon>
        <taxon>Actinomycetes</taxon>
        <taxon>Micromonosporales</taxon>
        <taxon>Micromonosporaceae</taxon>
        <taxon>Paractinoplanes</taxon>
    </lineage>
</organism>
<keyword evidence="3" id="KW-1185">Reference proteome</keyword>
<dbReference type="Proteomes" id="UP000637628">
    <property type="component" value="Unassembled WGS sequence"/>
</dbReference>
<comment type="caution">
    <text evidence="2">The sequence shown here is derived from an EMBL/GenBank/DDBJ whole genome shotgun (WGS) entry which is preliminary data.</text>
</comment>
<name>A0ABQ3YSF9_9ACTN</name>
<accession>A0ABQ3YSF9</accession>
<dbReference type="RefSeq" id="WP_203726115.1">
    <property type="nucleotide sequence ID" value="NZ_BAAATX010000065.1"/>
</dbReference>
<gene>
    <name evidence="2" type="ORF">Adu01nite_18220</name>
</gene>
<feature type="region of interest" description="Disordered" evidence="1">
    <location>
        <begin position="69"/>
        <end position="99"/>
    </location>
</feature>
<sequence>MKLKLSKRQIVIIAVAAVAVFAVVVGRGRGGESGPESIDAAAHQACADFAAGYPKAKSKASRLTLADKVTANSSKSDNDEIRRRATAMGAAAGDSDPEWKTAGDALATACKSG</sequence>
<protein>
    <recommendedName>
        <fullName evidence="4">Secreted protein</fullName>
    </recommendedName>
</protein>
<dbReference type="EMBL" id="BOML01000017">
    <property type="protein sequence ID" value="GIE00472.1"/>
    <property type="molecule type" value="Genomic_DNA"/>
</dbReference>
<evidence type="ECO:0000313" key="2">
    <source>
        <dbReference type="EMBL" id="GIE00472.1"/>
    </source>
</evidence>
<evidence type="ECO:0008006" key="4">
    <source>
        <dbReference type="Google" id="ProtNLM"/>
    </source>
</evidence>